<evidence type="ECO:0000256" key="5">
    <source>
        <dbReference type="PIRSR" id="PIRSR637944-1"/>
    </source>
</evidence>
<proteinExistence type="inferred from homology"/>
<keyword evidence="3 6" id="KW-0560">Oxidoreductase</keyword>
<comment type="catalytic activity">
    <reaction evidence="6">
        <text>a hydroperoxide + 2 glutathione = an alcohol + glutathione disulfide + H2O</text>
        <dbReference type="Rhea" id="RHEA:62632"/>
        <dbReference type="ChEBI" id="CHEBI:15377"/>
        <dbReference type="ChEBI" id="CHEBI:30879"/>
        <dbReference type="ChEBI" id="CHEBI:35924"/>
        <dbReference type="ChEBI" id="CHEBI:57925"/>
        <dbReference type="ChEBI" id="CHEBI:58297"/>
        <dbReference type="EC" id="1.11.1.27"/>
    </reaction>
</comment>
<feature type="domain" description="Thioredoxin" evidence="7">
    <location>
        <begin position="2"/>
        <end position="157"/>
    </location>
</feature>
<dbReference type="SUPFAM" id="SSF52833">
    <property type="entry name" value="Thioredoxin-like"/>
    <property type="match status" value="1"/>
</dbReference>
<evidence type="ECO:0000256" key="6">
    <source>
        <dbReference type="RuleBase" id="RU366011"/>
    </source>
</evidence>
<name>A0A6S6U469_9GAMM</name>
<dbReference type="Gene3D" id="3.40.30.10">
    <property type="entry name" value="Glutaredoxin"/>
    <property type="match status" value="1"/>
</dbReference>
<keyword evidence="1 6" id="KW-0575">Peroxidase</keyword>
<dbReference type="PROSITE" id="PS51352">
    <property type="entry name" value="THIOREDOXIN_2"/>
    <property type="match status" value="1"/>
</dbReference>
<dbReference type="PANTHER" id="PTHR10430:SF16">
    <property type="entry name" value="PEROXIREDOXIN-5, MITOCHONDRIAL"/>
    <property type="match status" value="1"/>
</dbReference>
<dbReference type="GO" id="GO:0045454">
    <property type="term" value="P:cell redox homeostasis"/>
    <property type="evidence" value="ECO:0007669"/>
    <property type="project" value="TreeGrafter"/>
</dbReference>
<reference evidence="8" key="1">
    <citation type="submission" date="2020-01" db="EMBL/GenBank/DDBJ databases">
        <authorList>
            <person name="Meier V. D."/>
            <person name="Meier V D."/>
        </authorList>
    </citation>
    <scope>NUCLEOTIDE SEQUENCE</scope>
    <source>
        <strain evidence="8">HLG_WM_MAG_09</strain>
    </source>
</reference>
<dbReference type="AlphaFoldDB" id="A0A6S6U469"/>
<dbReference type="Pfam" id="PF08534">
    <property type="entry name" value="Redoxin"/>
    <property type="match status" value="1"/>
</dbReference>
<organism evidence="8">
    <name type="scientific">uncultured Thiotrichaceae bacterium</name>
    <dbReference type="NCBI Taxonomy" id="298394"/>
    <lineage>
        <taxon>Bacteria</taxon>
        <taxon>Pseudomonadati</taxon>
        <taxon>Pseudomonadota</taxon>
        <taxon>Gammaproteobacteria</taxon>
        <taxon>Thiotrichales</taxon>
        <taxon>Thiotrichaceae</taxon>
        <taxon>environmental samples</taxon>
    </lineage>
</organism>
<dbReference type="PANTHER" id="PTHR10430">
    <property type="entry name" value="PEROXIREDOXIN"/>
    <property type="match status" value="1"/>
</dbReference>
<keyword evidence="4 6" id="KW-0676">Redox-active center</keyword>
<keyword evidence="2 6" id="KW-0049">Antioxidant</keyword>
<evidence type="ECO:0000259" key="7">
    <source>
        <dbReference type="PROSITE" id="PS51352"/>
    </source>
</evidence>
<evidence type="ECO:0000313" key="8">
    <source>
        <dbReference type="EMBL" id="CAA6829255.1"/>
    </source>
</evidence>
<dbReference type="InterPro" id="IPR013740">
    <property type="entry name" value="Redoxin"/>
</dbReference>
<protein>
    <recommendedName>
        <fullName evidence="6">Glutathione-dependent peroxiredoxin</fullName>
        <ecNumber evidence="6">1.11.1.27</ecNumber>
    </recommendedName>
</protein>
<dbReference type="EMBL" id="CACVAT010000510">
    <property type="protein sequence ID" value="CAA6829255.1"/>
    <property type="molecule type" value="Genomic_DNA"/>
</dbReference>
<dbReference type="EC" id="1.11.1.27" evidence="6"/>
<dbReference type="GO" id="GO:0034599">
    <property type="term" value="P:cellular response to oxidative stress"/>
    <property type="evidence" value="ECO:0007669"/>
    <property type="project" value="InterPro"/>
</dbReference>
<comment type="function">
    <text evidence="6">Thiol-specific peroxidase that catalyzes the reduction of hydrogen peroxide and organic hydroperoxides to water and alcohols, respectively. Plays a role in cell protection against oxidative stress by detoxifying peroxides.</text>
</comment>
<dbReference type="InterPro" id="IPR036249">
    <property type="entry name" value="Thioredoxin-like_sf"/>
</dbReference>
<evidence type="ECO:0000256" key="4">
    <source>
        <dbReference type="ARBA" id="ARBA00023284"/>
    </source>
</evidence>
<dbReference type="GO" id="GO:0005737">
    <property type="term" value="C:cytoplasm"/>
    <property type="evidence" value="ECO:0007669"/>
    <property type="project" value="TreeGrafter"/>
</dbReference>
<evidence type="ECO:0000256" key="2">
    <source>
        <dbReference type="ARBA" id="ARBA00022862"/>
    </source>
</evidence>
<dbReference type="GO" id="GO:0042744">
    <property type="term" value="P:hydrogen peroxide catabolic process"/>
    <property type="evidence" value="ECO:0007669"/>
    <property type="project" value="TreeGrafter"/>
</dbReference>
<dbReference type="FunFam" id="3.40.30.10:FF:000020">
    <property type="entry name" value="Peroxiredoxin"/>
    <property type="match status" value="1"/>
</dbReference>
<dbReference type="GO" id="GO:0008379">
    <property type="term" value="F:thioredoxin peroxidase activity"/>
    <property type="evidence" value="ECO:0007669"/>
    <property type="project" value="InterPro"/>
</dbReference>
<dbReference type="InterPro" id="IPR037944">
    <property type="entry name" value="PRX5-like"/>
</dbReference>
<evidence type="ECO:0000256" key="3">
    <source>
        <dbReference type="ARBA" id="ARBA00023002"/>
    </source>
</evidence>
<dbReference type="CDD" id="cd03013">
    <property type="entry name" value="PRX5_like"/>
    <property type="match status" value="1"/>
</dbReference>
<feature type="active site" description="Cysteine sulfenic acid (-SOH) intermediate" evidence="5">
    <location>
        <position position="48"/>
    </location>
</feature>
<gene>
    <name evidence="8" type="ORF">HELGO_WM53875</name>
</gene>
<comment type="similarity">
    <text evidence="6">Belongs to the peroxiredoxin family. Prx5 subfamily.</text>
</comment>
<evidence type="ECO:0000256" key="1">
    <source>
        <dbReference type="ARBA" id="ARBA00022559"/>
    </source>
</evidence>
<accession>A0A6S6U469</accession>
<sequence length="157" mass="16363">MIQVGDQIPDVAITVAGADGHDSVSAKELFADKKVVMFAVPGAFTPTCSESHLPGYVVAADQFKEKGVDSVVCLSVNDAFVMSAWGAAQNAENITMVADGGGALTKAMGMEMETADFGGTRSQRYAMVVDNGVVSLLNVEPPQTFEGSKAEAILETL</sequence>
<dbReference type="InterPro" id="IPR013766">
    <property type="entry name" value="Thioredoxin_domain"/>
</dbReference>